<organism evidence="7 8">
    <name type="scientific">Novispirillum itersonii</name>
    <name type="common">Aquaspirillum itersonii</name>
    <dbReference type="NCBI Taxonomy" id="189"/>
    <lineage>
        <taxon>Bacteria</taxon>
        <taxon>Pseudomonadati</taxon>
        <taxon>Pseudomonadota</taxon>
        <taxon>Alphaproteobacteria</taxon>
        <taxon>Rhodospirillales</taxon>
        <taxon>Novispirillaceae</taxon>
        <taxon>Novispirillum</taxon>
    </lineage>
</organism>
<evidence type="ECO:0000256" key="6">
    <source>
        <dbReference type="SAM" id="SignalP"/>
    </source>
</evidence>
<gene>
    <name evidence="7" type="ORF">FHS48_000588</name>
</gene>
<comment type="function">
    <text evidence="5">Required for the activity of the bacterial periplasmic transport system of putrescine.</text>
</comment>
<keyword evidence="2 5" id="KW-0813">Transport</keyword>
<dbReference type="Pfam" id="PF13416">
    <property type="entry name" value="SBP_bac_8"/>
    <property type="match status" value="1"/>
</dbReference>
<dbReference type="PANTHER" id="PTHR30222:SF12">
    <property type="entry name" value="NORSPERMIDINE SENSOR"/>
    <property type="match status" value="1"/>
</dbReference>
<evidence type="ECO:0000313" key="8">
    <source>
        <dbReference type="Proteomes" id="UP000544872"/>
    </source>
</evidence>
<dbReference type="InterPro" id="IPR006059">
    <property type="entry name" value="SBP"/>
</dbReference>
<dbReference type="SUPFAM" id="SSF53850">
    <property type="entry name" value="Periplasmic binding protein-like II"/>
    <property type="match status" value="1"/>
</dbReference>
<feature type="signal peptide" evidence="6">
    <location>
        <begin position="1"/>
        <end position="23"/>
    </location>
</feature>
<dbReference type="RefSeq" id="WP_184261231.1">
    <property type="nucleotide sequence ID" value="NZ_JACIIX010000001.1"/>
</dbReference>
<sequence length="366" mass="40170">MRKSSAFLFGLAAVMFASVGVQAAEEKKLNLYIWSDYLGEDTIARFEQETGIKVTVDVYDSNEMLEAKLLAGKSGYDLAVPTGAFFQRQVQAGVFRPLDKAKIANLANLDPKLMKSAAAFDADNKHGIVYMWGTDGIAHNPEKVAAAAGKDAPVDSWALLFDPKWAQKVSKCGLYLMDSPSEVFPAALKYLGLDPNSNDPKDLEKVEKLLMAVRPYITKFHSSESINALANGDICVAMGYSGDMFIAASRAEEAKNGVKVEYNIPKEGAEMWFDFMAVLKDAPHPENAMLFINHVLKPEITAGISNKVFYANANAKATDLVDKSISGNPAVYPTEAVLNNLFVKKTPDQKAERLRTRIWNKIKTGK</sequence>
<evidence type="ECO:0000256" key="3">
    <source>
        <dbReference type="ARBA" id="ARBA00022729"/>
    </source>
</evidence>
<keyword evidence="8" id="KW-1185">Reference proteome</keyword>
<dbReference type="PANTHER" id="PTHR30222">
    <property type="entry name" value="SPERMIDINE/PUTRESCINE-BINDING PERIPLASMIC PROTEIN"/>
    <property type="match status" value="1"/>
</dbReference>
<comment type="caution">
    <text evidence="7">The sequence shown here is derived from an EMBL/GenBank/DDBJ whole genome shotgun (WGS) entry which is preliminary data.</text>
</comment>
<name>A0A7X0DMI3_NOVIT</name>
<keyword evidence="3 6" id="KW-0732">Signal</keyword>
<evidence type="ECO:0000313" key="7">
    <source>
        <dbReference type="EMBL" id="MBB6209207.1"/>
    </source>
</evidence>
<reference evidence="7 8" key="1">
    <citation type="submission" date="2020-08" db="EMBL/GenBank/DDBJ databases">
        <title>Genomic Encyclopedia of Type Strains, Phase IV (KMG-IV): sequencing the most valuable type-strain genomes for metagenomic binning, comparative biology and taxonomic classification.</title>
        <authorList>
            <person name="Goeker M."/>
        </authorList>
    </citation>
    <scope>NUCLEOTIDE SEQUENCE [LARGE SCALE GENOMIC DNA]</scope>
    <source>
        <strain evidence="7 8">DSM 11590</strain>
    </source>
</reference>
<dbReference type="CDD" id="cd13659">
    <property type="entry name" value="PBP2_PotF"/>
    <property type="match status" value="1"/>
</dbReference>
<evidence type="ECO:0000256" key="2">
    <source>
        <dbReference type="ARBA" id="ARBA00022448"/>
    </source>
</evidence>
<dbReference type="InterPro" id="IPR001188">
    <property type="entry name" value="Sperm_putr-bd"/>
</dbReference>
<comment type="subcellular location">
    <subcellularLocation>
        <location evidence="1 5">Periplasm</location>
    </subcellularLocation>
</comment>
<evidence type="ECO:0000256" key="5">
    <source>
        <dbReference type="PIRNR" id="PIRNR019574"/>
    </source>
</evidence>
<dbReference type="Proteomes" id="UP000544872">
    <property type="component" value="Unassembled WGS sequence"/>
</dbReference>
<dbReference type="GO" id="GO:0015846">
    <property type="term" value="P:polyamine transport"/>
    <property type="evidence" value="ECO:0007669"/>
    <property type="project" value="InterPro"/>
</dbReference>
<dbReference type="PIRSF" id="PIRSF019574">
    <property type="entry name" value="Periplasmic_polyamine_BP"/>
    <property type="match status" value="1"/>
</dbReference>
<dbReference type="GO" id="GO:0042597">
    <property type="term" value="C:periplasmic space"/>
    <property type="evidence" value="ECO:0007669"/>
    <property type="project" value="UniProtKB-SubCell"/>
</dbReference>
<protein>
    <recommendedName>
        <fullName evidence="5">Putrescine-binding periplasmic protein</fullName>
    </recommendedName>
</protein>
<evidence type="ECO:0000256" key="4">
    <source>
        <dbReference type="ARBA" id="ARBA00022764"/>
    </source>
</evidence>
<evidence type="ECO:0000256" key="1">
    <source>
        <dbReference type="ARBA" id="ARBA00004418"/>
    </source>
</evidence>
<dbReference type="AlphaFoldDB" id="A0A7X0DMI3"/>
<dbReference type="EMBL" id="JACIIX010000001">
    <property type="protein sequence ID" value="MBB6209207.1"/>
    <property type="molecule type" value="Genomic_DNA"/>
</dbReference>
<keyword evidence="4 5" id="KW-0574">Periplasm</keyword>
<comment type="similarity">
    <text evidence="5">Belongs to the bacterial solute-binding protein PotD/PotF family.</text>
</comment>
<dbReference type="PRINTS" id="PR00909">
    <property type="entry name" value="SPERMDNBNDNG"/>
</dbReference>
<dbReference type="GO" id="GO:0019808">
    <property type="term" value="F:polyamine binding"/>
    <property type="evidence" value="ECO:0007669"/>
    <property type="project" value="InterPro"/>
</dbReference>
<proteinExistence type="inferred from homology"/>
<feature type="chain" id="PRO_5031179881" description="Putrescine-binding periplasmic protein" evidence="6">
    <location>
        <begin position="24"/>
        <end position="366"/>
    </location>
</feature>
<accession>A0A7X0DMI3</accession>
<dbReference type="Gene3D" id="3.40.190.10">
    <property type="entry name" value="Periplasmic binding protein-like II"/>
    <property type="match status" value="2"/>
</dbReference>